<keyword evidence="12" id="KW-1185">Reference proteome</keyword>
<dbReference type="GO" id="GO:0009378">
    <property type="term" value="F:four-way junction helicase activity"/>
    <property type="evidence" value="ECO:0007669"/>
    <property type="project" value="InterPro"/>
</dbReference>
<dbReference type="InterPro" id="IPR027417">
    <property type="entry name" value="P-loop_NTPase"/>
</dbReference>
<feature type="binding site" evidence="9">
    <location>
        <position position="275"/>
    </location>
    <ligand>
        <name>DNA</name>
        <dbReference type="ChEBI" id="CHEBI:16991"/>
    </ligand>
</feature>
<sequence length="315" mass="36312">MQLFNVENFDDFIGQNHIKTTLMVMIDAASKQKRIIDHLLFYGPPGLGKSSLAKIIANTTKQKIVYAQGPLLEKKSDLITLFSSIEDNNIIFIDEIHSINKNLFELLYSAMENQSIDIVLGVDGDKKIMRLKLPKFTLISATTNFDMLSQPLKDRFGFIGRLNMYKVEEIEQILTNNATKYAIKIDDMSIKEIAKNSRQTPRIANNLLKRVHDFCLYEDKEKINLEIVNQAFKYLGVYNLGLNDLQIHYLKILAEIFEQKAVSLDSITNILKENRQTIISDVEPYLLLHKFIIKTARGRIITQKGINYLNEYFLK</sequence>
<organism evidence="11 12">
    <name type="scientific">Mycoplasma miroungirhinis</name>
    <dbReference type="NCBI Taxonomy" id="754516"/>
    <lineage>
        <taxon>Bacteria</taxon>
        <taxon>Bacillati</taxon>
        <taxon>Mycoplasmatota</taxon>
        <taxon>Mollicutes</taxon>
        <taxon>Mycoplasmataceae</taxon>
        <taxon>Mycoplasma</taxon>
    </lineage>
</organism>
<keyword evidence="7 9" id="KW-0233">DNA recombination</keyword>
<comment type="subcellular location">
    <subcellularLocation>
        <location evidence="9">Cytoplasm</location>
    </subcellularLocation>
</comment>
<dbReference type="InterPro" id="IPR036390">
    <property type="entry name" value="WH_DNA-bd_sf"/>
</dbReference>
<evidence type="ECO:0000256" key="1">
    <source>
        <dbReference type="ARBA" id="ARBA00022490"/>
    </source>
</evidence>
<dbReference type="SMART" id="SM00382">
    <property type="entry name" value="AAA"/>
    <property type="match status" value="1"/>
</dbReference>
<comment type="domain">
    <text evidence="9">Has 3 domains, the large (RuvB-L) and small ATPase (RuvB-S) domains and the C-terminal head (RuvB-H) domain. The head domain binds DNA, while the ATPase domains jointly bind ATP, ADP or are empty depending on the state of the subunit in the translocation cycle. During a single DNA translocation step the structure of each domain remains the same, but their relative positions change.</text>
</comment>
<comment type="caution">
    <text evidence="9">Lacks conserved residue(s) required for the propagation of feature annotation.</text>
</comment>
<name>A0A6M4JDL2_9MOLU</name>
<evidence type="ECO:0000256" key="3">
    <source>
        <dbReference type="ARBA" id="ARBA00022763"/>
    </source>
</evidence>
<keyword evidence="4 9" id="KW-0378">Hydrolase</keyword>
<evidence type="ECO:0000256" key="4">
    <source>
        <dbReference type="ARBA" id="ARBA00022801"/>
    </source>
</evidence>
<dbReference type="GO" id="GO:0006281">
    <property type="term" value="P:DNA repair"/>
    <property type="evidence" value="ECO:0007669"/>
    <property type="project" value="UniProtKB-UniRule"/>
</dbReference>
<dbReference type="NCBIfam" id="TIGR00635">
    <property type="entry name" value="ruvB"/>
    <property type="match status" value="1"/>
</dbReference>
<dbReference type="InterPro" id="IPR003593">
    <property type="entry name" value="AAA+_ATPase"/>
</dbReference>
<dbReference type="AlphaFoldDB" id="A0A6M4JDL2"/>
<feature type="binding site" evidence="9">
    <location>
        <position position="51"/>
    </location>
    <ligand>
        <name>ATP</name>
        <dbReference type="ChEBI" id="CHEBI:30616"/>
    </ligand>
</feature>
<feature type="binding site" evidence="9">
    <location>
        <position position="155"/>
    </location>
    <ligand>
        <name>ATP</name>
        <dbReference type="ChEBI" id="CHEBI:30616"/>
    </ligand>
</feature>
<dbReference type="HAMAP" id="MF_00016">
    <property type="entry name" value="DNA_HJ_migration_RuvB"/>
    <property type="match status" value="1"/>
</dbReference>
<dbReference type="InterPro" id="IPR008824">
    <property type="entry name" value="RuvB-like_N"/>
</dbReference>
<dbReference type="NCBIfam" id="NF000868">
    <property type="entry name" value="PRK00080.1"/>
    <property type="match status" value="1"/>
</dbReference>
<dbReference type="KEGG" id="mmio:HLA92_01730"/>
<keyword evidence="5 9" id="KW-0067">ATP-binding</keyword>
<keyword evidence="1 9" id="KW-0963">Cytoplasm</keyword>
<dbReference type="Pfam" id="PF05496">
    <property type="entry name" value="RuvB_N"/>
    <property type="match status" value="1"/>
</dbReference>
<feature type="binding site" evidence="9">
    <location>
        <position position="294"/>
    </location>
    <ligand>
        <name>DNA</name>
        <dbReference type="ChEBI" id="CHEBI:16991"/>
    </ligand>
</feature>
<comment type="catalytic activity">
    <reaction evidence="9">
        <text>ATP + H2O = ADP + phosphate + H(+)</text>
        <dbReference type="Rhea" id="RHEA:13065"/>
        <dbReference type="ChEBI" id="CHEBI:15377"/>
        <dbReference type="ChEBI" id="CHEBI:15378"/>
        <dbReference type="ChEBI" id="CHEBI:30616"/>
        <dbReference type="ChEBI" id="CHEBI:43474"/>
        <dbReference type="ChEBI" id="CHEBI:456216"/>
    </reaction>
</comment>
<dbReference type="InterPro" id="IPR004605">
    <property type="entry name" value="DNA_helicase_Holl-junc_RuvB"/>
</dbReference>
<reference evidence="11 12" key="1">
    <citation type="submission" date="2020-05" db="EMBL/GenBank/DDBJ databases">
        <title>Novel Mycoplasma species detected in Mirounga angustirostris (northern elephant seal) from the USA.</title>
        <authorList>
            <person name="Volokhov D.V."/>
        </authorList>
    </citation>
    <scope>NUCLEOTIDE SEQUENCE [LARGE SCALE GENOMIC DNA]</scope>
    <source>
        <strain evidence="11 12">Mirounga ES2806-NAS</strain>
    </source>
</reference>
<evidence type="ECO:0000256" key="2">
    <source>
        <dbReference type="ARBA" id="ARBA00022741"/>
    </source>
</evidence>
<evidence type="ECO:0000256" key="9">
    <source>
        <dbReference type="HAMAP-Rule" id="MF_00016"/>
    </source>
</evidence>
<feature type="binding site" evidence="9">
    <location>
        <position position="299"/>
    </location>
    <ligand>
        <name>DNA</name>
        <dbReference type="ChEBI" id="CHEBI:16991"/>
    </ligand>
</feature>
<dbReference type="Proteomes" id="UP000502118">
    <property type="component" value="Chromosome"/>
</dbReference>
<protein>
    <recommendedName>
        <fullName evidence="9">Holliday junction branch migration complex subunit RuvB</fullName>
        <ecNumber evidence="9">3.6.4.-</ecNumber>
    </recommendedName>
</protein>
<feature type="binding site" evidence="9">
    <location>
        <position position="3"/>
    </location>
    <ligand>
        <name>ATP</name>
        <dbReference type="ChEBI" id="CHEBI:30616"/>
    </ligand>
</feature>
<evidence type="ECO:0000256" key="6">
    <source>
        <dbReference type="ARBA" id="ARBA00023125"/>
    </source>
</evidence>
<evidence type="ECO:0000256" key="8">
    <source>
        <dbReference type="ARBA" id="ARBA00023204"/>
    </source>
</evidence>
<feature type="binding site" evidence="9">
    <location>
        <position position="165"/>
    </location>
    <ligand>
        <name>ATP</name>
        <dbReference type="ChEBI" id="CHEBI:30616"/>
    </ligand>
</feature>
<dbReference type="InterPro" id="IPR041445">
    <property type="entry name" value="AAA_lid_4"/>
</dbReference>
<comment type="similarity">
    <text evidence="9">Belongs to the RuvB family.</text>
</comment>
<keyword evidence="3 9" id="KW-0227">DNA damage</keyword>
<evidence type="ECO:0000313" key="11">
    <source>
        <dbReference type="EMBL" id="QJR44149.1"/>
    </source>
</evidence>
<evidence type="ECO:0000256" key="7">
    <source>
        <dbReference type="ARBA" id="ARBA00023172"/>
    </source>
</evidence>
<comment type="function">
    <text evidence="9">The RuvA-RuvB-RuvC complex processes Holliday junction (HJ) DNA during genetic recombination and DNA repair, while the RuvA-RuvB complex plays an important role in the rescue of blocked DNA replication forks via replication fork reversal (RFR). RuvA specifically binds to HJ cruciform DNA, conferring on it an open structure. The RuvB hexamer acts as an ATP-dependent pump, pulling dsDNA into and through the RuvAB complex. RuvB forms 2 homohexamers on either side of HJ DNA bound by 1 or 2 RuvA tetramers; 4 subunits per hexamer contact DNA at a time. Coordinated motions by a converter formed by DNA-disengaged RuvB subunits stimulates ATP hydrolysis and nucleotide exchange. Immobilization of the converter enables RuvB to convert the ATP-contained energy into a lever motion, pulling 2 nucleotides of DNA out of the RuvA tetramer per ATP hydrolyzed, thus driving DNA branch migration. The RuvB motors rotate together with the DNA substrate, which together with the progressing nucleotide cycle form the mechanistic basis for DNA recombination by continuous HJ branch migration. Branch migration allows RuvC to scan DNA until it finds its consensus sequence, where it cleaves and resolves cruciform DNA.</text>
</comment>
<dbReference type="SUPFAM" id="SSF52540">
    <property type="entry name" value="P-loop containing nucleoside triphosphate hydrolases"/>
    <property type="match status" value="1"/>
</dbReference>
<accession>A0A6M4JDL2</accession>
<dbReference type="CDD" id="cd00009">
    <property type="entry name" value="AAA"/>
    <property type="match status" value="1"/>
</dbReference>
<dbReference type="Pfam" id="PF17864">
    <property type="entry name" value="AAA_lid_4"/>
    <property type="match status" value="1"/>
</dbReference>
<dbReference type="Gene3D" id="1.10.10.10">
    <property type="entry name" value="Winged helix-like DNA-binding domain superfamily/Winged helix DNA-binding domain"/>
    <property type="match status" value="1"/>
</dbReference>
<feature type="domain" description="AAA+ ATPase" evidence="10">
    <location>
        <begin position="35"/>
        <end position="168"/>
    </location>
</feature>
<dbReference type="GO" id="GO:0048476">
    <property type="term" value="C:Holliday junction resolvase complex"/>
    <property type="evidence" value="ECO:0007669"/>
    <property type="project" value="UniProtKB-UniRule"/>
</dbReference>
<dbReference type="GO" id="GO:0005737">
    <property type="term" value="C:cytoplasm"/>
    <property type="evidence" value="ECO:0007669"/>
    <property type="project" value="UniProtKB-SubCell"/>
</dbReference>
<dbReference type="Gene3D" id="3.40.50.300">
    <property type="entry name" value="P-loop containing nucleotide triphosphate hydrolases"/>
    <property type="match status" value="1"/>
</dbReference>
<feature type="binding site" evidence="9">
    <location>
        <position position="49"/>
    </location>
    <ligand>
        <name>ATP</name>
        <dbReference type="ChEBI" id="CHEBI:30616"/>
    </ligand>
</feature>
<keyword evidence="2 9" id="KW-0547">Nucleotide-binding</keyword>
<dbReference type="RefSeq" id="WP_171112932.1">
    <property type="nucleotide sequence ID" value="NZ_CP053097.1"/>
</dbReference>
<dbReference type="Pfam" id="PF05491">
    <property type="entry name" value="WHD_RuvB"/>
    <property type="match status" value="1"/>
</dbReference>
<evidence type="ECO:0000313" key="12">
    <source>
        <dbReference type="Proteomes" id="UP000502118"/>
    </source>
</evidence>
<feature type="region of interest" description="Head domain (RuvB-H)" evidence="9">
    <location>
        <begin position="239"/>
        <end position="315"/>
    </location>
</feature>
<keyword evidence="8 9" id="KW-0234">DNA repair</keyword>
<gene>
    <name evidence="9 11" type="primary">ruvB</name>
    <name evidence="11" type="ORF">HLA92_01730</name>
</gene>
<comment type="subunit">
    <text evidence="9">Homohexamer. Forms an RuvA(8)-RuvB(12)-Holliday junction (HJ) complex. HJ DNA is sandwiched between 2 RuvA tetramers; dsDNA enters through RuvA and exits via RuvB. An RuvB hexamer assembles on each DNA strand where it exits the tetramer. Each RuvB hexamer is contacted by two RuvA subunits (via domain III) on 2 adjacent RuvB subunits; this complex drives branch migration. In the full resolvosome a probable DNA-RuvA(4)-RuvB(12)-RuvC(2) complex forms which resolves the HJ.</text>
</comment>
<dbReference type="InterPro" id="IPR036388">
    <property type="entry name" value="WH-like_DNA-bd_sf"/>
</dbReference>
<dbReference type="PANTHER" id="PTHR42848">
    <property type="match status" value="1"/>
</dbReference>
<feature type="binding site" evidence="9">
    <location>
        <position position="202"/>
    </location>
    <ligand>
        <name>ATP</name>
        <dbReference type="ChEBI" id="CHEBI:30616"/>
    </ligand>
</feature>
<keyword evidence="6 9" id="KW-0238">DNA-binding</keyword>
<dbReference type="Gene3D" id="1.10.8.60">
    <property type="match status" value="1"/>
</dbReference>
<dbReference type="GO" id="GO:0000400">
    <property type="term" value="F:four-way junction DNA binding"/>
    <property type="evidence" value="ECO:0007669"/>
    <property type="project" value="UniProtKB-UniRule"/>
</dbReference>
<dbReference type="EC" id="3.6.4.-" evidence="9"/>
<feature type="binding site" evidence="9">
    <location>
        <position position="46"/>
    </location>
    <ligand>
        <name>ATP</name>
        <dbReference type="ChEBI" id="CHEBI:30616"/>
    </ligand>
</feature>
<dbReference type="InterPro" id="IPR008823">
    <property type="entry name" value="RuvB_wg_C"/>
</dbReference>
<dbReference type="GO" id="GO:0005524">
    <property type="term" value="F:ATP binding"/>
    <property type="evidence" value="ECO:0007669"/>
    <property type="project" value="UniProtKB-UniRule"/>
</dbReference>
<dbReference type="PANTHER" id="PTHR42848:SF1">
    <property type="entry name" value="HOLLIDAY JUNCTION BRANCH MIGRATION COMPLEX SUBUNIT RUVB"/>
    <property type="match status" value="1"/>
</dbReference>
<keyword evidence="11" id="KW-0347">Helicase</keyword>
<evidence type="ECO:0000259" key="10">
    <source>
        <dbReference type="SMART" id="SM00382"/>
    </source>
</evidence>
<proteinExistence type="inferred from homology"/>
<dbReference type="SUPFAM" id="SSF46785">
    <property type="entry name" value="Winged helix' DNA-binding domain"/>
    <property type="match status" value="1"/>
</dbReference>
<feature type="region of interest" description="Small ATPAse domain (RuvB-S)" evidence="9">
    <location>
        <begin position="166"/>
        <end position="236"/>
    </location>
</feature>
<evidence type="ECO:0000256" key="5">
    <source>
        <dbReference type="ARBA" id="ARBA00022840"/>
    </source>
</evidence>
<dbReference type="GO" id="GO:0016787">
    <property type="term" value="F:hydrolase activity"/>
    <property type="evidence" value="ECO:0007669"/>
    <property type="project" value="UniProtKB-KW"/>
</dbReference>
<dbReference type="EMBL" id="CP053097">
    <property type="protein sequence ID" value="QJR44149.1"/>
    <property type="molecule type" value="Genomic_DNA"/>
</dbReference>
<dbReference type="GO" id="GO:0006310">
    <property type="term" value="P:DNA recombination"/>
    <property type="evidence" value="ECO:0007669"/>
    <property type="project" value="UniProtKB-UniRule"/>
</dbReference>